<reference evidence="1 2" key="1">
    <citation type="submission" date="2006-10" db="EMBL/GenBank/DDBJ databases">
        <title>The Genome Sequence of Batrachochytrium dendrobatidis JEL423.</title>
        <authorList>
            <consortium name="The Broad Institute Genome Sequencing Platform"/>
            <person name="Birren B."/>
            <person name="Lander E."/>
            <person name="Galagan J."/>
            <person name="Cuomo C."/>
            <person name="Devon K."/>
            <person name="Jaffe D."/>
            <person name="Butler J."/>
            <person name="Alvarez P."/>
            <person name="Gnerre S."/>
            <person name="Grabherr M."/>
            <person name="Kleber M."/>
            <person name="Mauceli E."/>
            <person name="Brockman W."/>
            <person name="Young S."/>
            <person name="LaButti K."/>
            <person name="Sykes S."/>
            <person name="DeCaprio D."/>
            <person name="Crawford M."/>
            <person name="Koehrsen M."/>
            <person name="Engels R."/>
            <person name="Montgomery P."/>
            <person name="Pearson M."/>
            <person name="Howarth C."/>
            <person name="Larson L."/>
            <person name="White J."/>
            <person name="O'Leary S."/>
            <person name="Kodira C."/>
            <person name="Zeng Q."/>
            <person name="Yandava C."/>
            <person name="Alvarado L."/>
            <person name="Longcore J."/>
            <person name="James T."/>
        </authorList>
    </citation>
    <scope>NUCLEOTIDE SEQUENCE [LARGE SCALE GENOMIC DNA]</scope>
    <source>
        <strain evidence="1 2">JEL423</strain>
    </source>
</reference>
<gene>
    <name evidence="1" type="ORF">BDEG_25298</name>
</gene>
<dbReference type="VEuPathDB" id="FungiDB:BDEG_25298"/>
<sequence>MATTIALADNNQLLPLHLLCKDSYSISPNLSIPLWRVKEPKRIPIDMPLAKSDLWAHVWGVSLLLAQLACSVFQEEVVDATVLDIGTGMGVSSIALAISGAALVLLRNFAPDLCYWTNECWYPFALPLSLLLLCSNLLCVLELNGFNDSRLRFDHLNWHEPLDSSLVAKFHLVVGADVIYMRNALSSIARIVDDAMLSGGITVLVDAGRPNVEEFQDACFDRGLVATHYDIFRYQTSVCVLRKASIVVVTKGEPSLRSQAIHQRIAEFCKSTAGLPLETKEVFVSEFGCCQKT</sequence>
<dbReference type="InterPro" id="IPR019410">
    <property type="entry name" value="Methyltransf_16"/>
</dbReference>
<dbReference type="SUPFAM" id="SSF53335">
    <property type="entry name" value="S-adenosyl-L-methionine-dependent methyltransferases"/>
    <property type="match status" value="1"/>
</dbReference>
<organism evidence="1 2">
    <name type="scientific">Batrachochytrium dendrobatidis (strain JEL423)</name>
    <dbReference type="NCBI Taxonomy" id="403673"/>
    <lineage>
        <taxon>Eukaryota</taxon>
        <taxon>Fungi</taxon>
        <taxon>Fungi incertae sedis</taxon>
        <taxon>Chytridiomycota</taxon>
        <taxon>Chytridiomycota incertae sedis</taxon>
        <taxon>Chytridiomycetes</taxon>
        <taxon>Rhizophydiales</taxon>
        <taxon>Rhizophydiales incertae sedis</taxon>
        <taxon>Batrachochytrium</taxon>
    </lineage>
</organism>
<dbReference type="Proteomes" id="UP000077115">
    <property type="component" value="Unassembled WGS sequence"/>
</dbReference>
<accession>A0A177WQY0</accession>
<name>A0A177WQY0_BATDL</name>
<evidence type="ECO:0000313" key="1">
    <source>
        <dbReference type="EMBL" id="OAJ41751.1"/>
    </source>
</evidence>
<dbReference type="InterPro" id="IPR029063">
    <property type="entry name" value="SAM-dependent_MTases_sf"/>
</dbReference>
<dbReference type="Pfam" id="PF10294">
    <property type="entry name" value="Methyltransf_16"/>
    <property type="match status" value="1"/>
</dbReference>
<dbReference type="EMBL" id="DS022306">
    <property type="protein sequence ID" value="OAJ41751.1"/>
    <property type="molecule type" value="Genomic_DNA"/>
</dbReference>
<evidence type="ECO:0000313" key="2">
    <source>
        <dbReference type="Proteomes" id="UP000077115"/>
    </source>
</evidence>
<reference evidence="1 2" key="2">
    <citation type="submission" date="2016-05" db="EMBL/GenBank/DDBJ databases">
        <title>Lineage-specific infection strategies underlie the spectrum of fungal disease in amphibians.</title>
        <authorList>
            <person name="Cuomo C.A."/>
            <person name="Farrer R.A."/>
            <person name="James T."/>
            <person name="Longcore J."/>
            <person name="Birren B."/>
        </authorList>
    </citation>
    <scope>NUCLEOTIDE SEQUENCE [LARGE SCALE GENOMIC DNA]</scope>
    <source>
        <strain evidence="1 2">JEL423</strain>
    </source>
</reference>
<dbReference type="Gene3D" id="3.40.50.150">
    <property type="entry name" value="Vaccinia Virus protein VP39"/>
    <property type="match status" value="1"/>
</dbReference>
<dbReference type="AlphaFoldDB" id="A0A177WQY0"/>
<proteinExistence type="predicted"/>
<protein>
    <submittedName>
        <fullName evidence="1">Uncharacterized protein</fullName>
    </submittedName>
</protein>